<dbReference type="GO" id="GO:0046872">
    <property type="term" value="F:metal ion binding"/>
    <property type="evidence" value="ECO:0007669"/>
    <property type="project" value="UniProtKB-KW"/>
</dbReference>
<proteinExistence type="inferred from homology"/>
<evidence type="ECO:0000256" key="2">
    <source>
        <dbReference type="ARBA" id="ARBA00022642"/>
    </source>
</evidence>
<dbReference type="OrthoDB" id="9791276at2"/>
<dbReference type="PANTHER" id="PTHR11080:SF2">
    <property type="entry name" value="LD05707P"/>
    <property type="match status" value="1"/>
</dbReference>
<dbReference type="Pfam" id="PF00857">
    <property type="entry name" value="Isochorismatase"/>
    <property type="match status" value="1"/>
</dbReference>
<keyword evidence="10" id="KW-1185">Reference proteome</keyword>
<evidence type="ECO:0000313" key="10">
    <source>
        <dbReference type="Proteomes" id="UP000307956"/>
    </source>
</evidence>
<evidence type="ECO:0000256" key="6">
    <source>
        <dbReference type="ARBA" id="ARBA00039017"/>
    </source>
</evidence>
<dbReference type="InterPro" id="IPR000868">
    <property type="entry name" value="Isochorismatase-like_dom"/>
</dbReference>
<keyword evidence="2" id="KW-0662">Pyridine nucleotide biosynthesis</keyword>
<keyword evidence="4" id="KW-0378">Hydrolase</keyword>
<evidence type="ECO:0000313" key="9">
    <source>
        <dbReference type="EMBL" id="THF62624.1"/>
    </source>
</evidence>
<sequence>MSAHADSMPVPLHLGTGDALLVVDVQCDFLPGGALGVAGGDAVVPVLNAWLQLFAARGLPCVFSRDWHPADHVSFAARGGPWPPHCVAGTPGAEFAVGLDVPADAHVVSKATGADADAYSAFQGTGLADWLRRHDIRRLFVGGLATDYCVRASVLDALAEGFDTCLLGDAVRAVDVTPGDGERAIAAMRERGARLLTLQEVQA</sequence>
<evidence type="ECO:0000256" key="4">
    <source>
        <dbReference type="ARBA" id="ARBA00022801"/>
    </source>
</evidence>
<dbReference type="AlphaFoldDB" id="A0A4S4AT61"/>
<dbReference type="GO" id="GO:0008936">
    <property type="term" value="F:nicotinamidase activity"/>
    <property type="evidence" value="ECO:0007669"/>
    <property type="project" value="UniProtKB-EC"/>
</dbReference>
<evidence type="ECO:0000256" key="7">
    <source>
        <dbReference type="ARBA" id="ARBA00043224"/>
    </source>
</evidence>
<comment type="similarity">
    <text evidence="1">Belongs to the isochorismatase family.</text>
</comment>
<dbReference type="Proteomes" id="UP000307956">
    <property type="component" value="Unassembled WGS sequence"/>
</dbReference>
<dbReference type="EMBL" id="SSOD01000004">
    <property type="protein sequence ID" value="THF62624.1"/>
    <property type="molecule type" value="Genomic_DNA"/>
</dbReference>
<evidence type="ECO:0000256" key="1">
    <source>
        <dbReference type="ARBA" id="ARBA00006336"/>
    </source>
</evidence>
<feature type="domain" description="Isochorismatase-like" evidence="8">
    <location>
        <begin position="19"/>
        <end position="200"/>
    </location>
</feature>
<evidence type="ECO:0000256" key="5">
    <source>
        <dbReference type="ARBA" id="ARBA00037900"/>
    </source>
</evidence>
<name>A0A4S4AT61_9RHOO</name>
<organism evidence="9 10">
    <name type="scientific">Pseudothauera rhizosphaerae</name>
    <dbReference type="NCBI Taxonomy" id="2565932"/>
    <lineage>
        <taxon>Bacteria</taxon>
        <taxon>Pseudomonadati</taxon>
        <taxon>Pseudomonadota</taxon>
        <taxon>Betaproteobacteria</taxon>
        <taxon>Rhodocyclales</taxon>
        <taxon>Zoogloeaceae</taxon>
        <taxon>Pseudothauera</taxon>
    </lineage>
</organism>
<dbReference type="SUPFAM" id="SSF52499">
    <property type="entry name" value="Isochorismatase-like hydrolases"/>
    <property type="match status" value="1"/>
</dbReference>
<dbReference type="RefSeq" id="WP_136384177.1">
    <property type="nucleotide sequence ID" value="NZ_SSOD01000004.1"/>
</dbReference>
<dbReference type="Gene3D" id="3.40.50.850">
    <property type="entry name" value="Isochorismatase-like"/>
    <property type="match status" value="1"/>
</dbReference>
<comment type="caution">
    <text evidence="9">The sequence shown here is derived from an EMBL/GenBank/DDBJ whole genome shotgun (WGS) entry which is preliminary data.</text>
</comment>
<protein>
    <recommendedName>
        <fullName evidence="6">nicotinamidase</fullName>
        <ecNumber evidence="6">3.5.1.19</ecNumber>
    </recommendedName>
    <alternativeName>
        <fullName evidence="7">Nicotinamide deamidase</fullName>
    </alternativeName>
</protein>
<dbReference type="EC" id="3.5.1.19" evidence="6"/>
<dbReference type="InterPro" id="IPR052347">
    <property type="entry name" value="Isochorismatase_Nicotinamidase"/>
</dbReference>
<comment type="pathway">
    <text evidence="5">Cofactor biosynthesis; nicotinate biosynthesis; nicotinate from nicotinamide: step 1/1.</text>
</comment>
<accession>A0A4S4AT61</accession>
<dbReference type="InterPro" id="IPR036380">
    <property type="entry name" value="Isochorismatase-like_sf"/>
</dbReference>
<evidence type="ECO:0000256" key="3">
    <source>
        <dbReference type="ARBA" id="ARBA00022723"/>
    </source>
</evidence>
<dbReference type="CDD" id="cd01011">
    <property type="entry name" value="nicotinamidase"/>
    <property type="match status" value="1"/>
</dbReference>
<dbReference type="PANTHER" id="PTHR11080">
    <property type="entry name" value="PYRAZINAMIDASE/NICOTINAMIDASE"/>
    <property type="match status" value="1"/>
</dbReference>
<gene>
    <name evidence="9" type="ORF">E6O51_06595</name>
</gene>
<dbReference type="GO" id="GO:0019363">
    <property type="term" value="P:pyridine nucleotide biosynthetic process"/>
    <property type="evidence" value="ECO:0007669"/>
    <property type="project" value="UniProtKB-KW"/>
</dbReference>
<keyword evidence="3" id="KW-0479">Metal-binding</keyword>
<reference evidence="9 10" key="1">
    <citation type="submission" date="2019-04" db="EMBL/GenBank/DDBJ databases">
        <title>Azoarcus rhizosphaerae sp. nov. isolated from rhizosphere of Ficus religiosa.</title>
        <authorList>
            <person name="Lin S.-Y."/>
            <person name="Hameed A."/>
            <person name="Hsu Y.-H."/>
            <person name="Young C.-C."/>
        </authorList>
    </citation>
    <scope>NUCLEOTIDE SEQUENCE [LARGE SCALE GENOMIC DNA]</scope>
    <source>
        <strain evidence="9 10">CC-YHH848</strain>
    </source>
</reference>
<evidence type="ECO:0000259" key="8">
    <source>
        <dbReference type="Pfam" id="PF00857"/>
    </source>
</evidence>